<dbReference type="EMBL" id="CAJNOR010008943">
    <property type="protein sequence ID" value="CAF1639366.1"/>
    <property type="molecule type" value="Genomic_DNA"/>
</dbReference>
<gene>
    <name evidence="1" type="ORF">XAT740_LOCUS53041</name>
</gene>
<evidence type="ECO:0008006" key="3">
    <source>
        <dbReference type="Google" id="ProtNLM"/>
    </source>
</evidence>
<name>A0A816DJJ3_ADIRI</name>
<reference evidence="1" key="1">
    <citation type="submission" date="2021-02" db="EMBL/GenBank/DDBJ databases">
        <authorList>
            <person name="Nowell W R."/>
        </authorList>
    </citation>
    <scope>NUCLEOTIDE SEQUENCE</scope>
</reference>
<dbReference type="AlphaFoldDB" id="A0A816DJJ3"/>
<dbReference type="Proteomes" id="UP000663828">
    <property type="component" value="Unassembled WGS sequence"/>
</dbReference>
<evidence type="ECO:0000313" key="1">
    <source>
        <dbReference type="EMBL" id="CAF1639366.1"/>
    </source>
</evidence>
<dbReference type="PANTHER" id="PTHR31367:SF5">
    <property type="entry name" value="CYTOSOLIC 5'-NUCLEOTIDASE 1A"/>
    <property type="match status" value="1"/>
</dbReference>
<dbReference type="GO" id="GO:0005737">
    <property type="term" value="C:cytoplasm"/>
    <property type="evidence" value="ECO:0007669"/>
    <property type="project" value="InterPro"/>
</dbReference>
<comment type="caution">
    <text evidence="1">The sequence shown here is derived from an EMBL/GenBank/DDBJ whole genome shotgun (WGS) entry which is preliminary data.</text>
</comment>
<evidence type="ECO:0000313" key="2">
    <source>
        <dbReference type="Proteomes" id="UP000663828"/>
    </source>
</evidence>
<dbReference type="GO" id="GO:0000287">
    <property type="term" value="F:magnesium ion binding"/>
    <property type="evidence" value="ECO:0007669"/>
    <property type="project" value="InterPro"/>
</dbReference>
<dbReference type="GO" id="GO:0009117">
    <property type="term" value="P:nucleotide metabolic process"/>
    <property type="evidence" value="ECO:0007669"/>
    <property type="project" value="InterPro"/>
</dbReference>
<dbReference type="InterPro" id="IPR010394">
    <property type="entry name" value="5-nucleotidase"/>
</dbReference>
<protein>
    <recommendedName>
        <fullName evidence="3">5'-nucleotidase</fullName>
    </recommendedName>
</protein>
<dbReference type="PANTHER" id="PTHR31367">
    <property type="entry name" value="CYTOSOLIC 5'-NUCLEOTIDASE 1 FAMILY MEMBER"/>
    <property type="match status" value="1"/>
</dbReference>
<dbReference type="GO" id="GO:0008253">
    <property type="term" value="F:5'-nucleotidase activity"/>
    <property type="evidence" value="ECO:0007669"/>
    <property type="project" value="InterPro"/>
</dbReference>
<dbReference type="GO" id="GO:0000166">
    <property type="term" value="F:nucleotide binding"/>
    <property type="evidence" value="ECO:0007669"/>
    <property type="project" value="InterPro"/>
</dbReference>
<keyword evidence="2" id="KW-1185">Reference proteome</keyword>
<organism evidence="1 2">
    <name type="scientific">Adineta ricciae</name>
    <name type="common">Rotifer</name>
    <dbReference type="NCBI Taxonomy" id="249248"/>
    <lineage>
        <taxon>Eukaryota</taxon>
        <taxon>Metazoa</taxon>
        <taxon>Spiralia</taxon>
        <taxon>Gnathifera</taxon>
        <taxon>Rotifera</taxon>
        <taxon>Eurotatoria</taxon>
        <taxon>Bdelloidea</taxon>
        <taxon>Adinetida</taxon>
        <taxon>Adinetidae</taxon>
        <taxon>Adineta</taxon>
    </lineage>
</organism>
<proteinExistence type="predicted"/>
<sequence>MQSSFELVVCIASTALFDCSKSHRIWKCDGLDAYKKYQREHADQPLKPGVGFPLVQSLLQLNKVVDKPIVDIVLISRNDAVSGLRIINSIEFYKLSIERMSFTCGEEVTKYLSCWNCDLFLTTEEEQVRNVLAGGHPHSLQGIAAGLVCNIISESIPVQPVTVTVCSATSVLPNVSSWPKDQVRIVFDGDGVLFLEEPQSTDLKQPNQQSETISLAKGPMQTFALKLQNVRRALGENNEWRIRTFLVTSSSGANTIRLINTLKEWGVDLDETHILSGLNKTPFLRVIDPAIFFDNSNEHSEAFLQFIPAVHIPSSRQTSRASIDDVVLTRSRHNTKSSTFNEDDFDESKSC</sequence>
<dbReference type="Pfam" id="PF06189">
    <property type="entry name" value="5-nucleotidase"/>
    <property type="match status" value="2"/>
</dbReference>
<accession>A0A816DJJ3</accession>